<protein>
    <recommendedName>
        <fullName evidence="2">DUF1985 domain-containing protein</fullName>
    </recommendedName>
</protein>
<evidence type="ECO:0000313" key="4">
    <source>
        <dbReference type="Proteomes" id="UP001054821"/>
    </source>
</evidence>
<gene>
    <name evidence="3" type="ORF">L3X38_017754</name>
</gene>
<dbReference type="InterPro" id="IPR015410">
    <property type="entry name" value="DUF1985"/>
</dbReference>
<dbReference type="Pfam" id="PF09331">
    <property type="entry name" value="DUF1985"/>
    <property type="match status" value="1"/>
</dbReference>
<dbReference type="PANTHER" id="PTHR48449">
    <property type="entry name" value="DUF1985 DOMAIN-CONTAINING PROTEIN"/>
    <property type="match status" value="1"/>
</dbReference>
<dbReference type="Proteomes" id="UP001054821">
    <property type="component" value="Chromosome 3"/>
</dbReference>
<name>A0AAD4ZB08_PRUDU</name>
<accession>A0AAD4ZB08</accession>
<sequence>MRKADPKTVTQVNGIKFIVGNKLIQFTAQQFCLITGLRFGKLPFIPKATNENCSLKRKYFSSNKPATLSDLHTAFIECTDDEDALKLGMVYFAIFVLLGSEKHVLIDMRYLKLAEDLEEFDKYPWGAVSYAMTNASLLRAVCAEYQRVKIWAFEVFPALEALHFTVHEDNRHIPRILHWRSNTVARFREVMSQVFENFEVDVQLLWPTDIEKQQPYWSWGDDDNEKEIVELFGDEAEEKTGTSSEEKDADVEETATLPSSSKGKGSVNDIRSLKHQLRSTKDQLAKLHSSNWGLRNRVRDLEAIVHKNCLKHENECDRNKKAIRDLTLTIASVEHYLKLEMEELKKIMVDKVMRKSVLLR</sequence>
<dbReference type="PANTHER" id="PTHR48449:SF1">
    <property type="entry name" value="DUF1985 DOMAIN-CONTAINING PROTEIN"/>
    <property type="match status" value="1"/>
</dbReference>
<feature type="domain" description="DUF1985" evidence="2">
    <location>
        <begin position="15"/>
        <end position="134"/>
    </location>
</feature>
<evidence type="ECO:0000259" key="2">
    <source>
        <dbReference type="Pfam" id="PF09331"/>
    </source>
</evidence>
<dbReference type="EMBL" id="JAJFAZ020000003">
    <property type="protein sequence ID" value="KAI5338483.1"/>
    <property type="molecule type" value="Genomic_DNA"/>
</dbReference>
<reference evidence="3 4" key="1">
    <citation type="journal article" date="2022" name="G3 (Bethesda)">
        <title>Whole-genome sequence and methylome profiling of the almond [Prunus dulcis (Mill.) D.A. Webb] cultivar 'Nonpareil'.</title>
        <authorList>
            <person name="D'Amico-Willman K.M."/>
            <person name="Ouma W.Z."/>
            <person name="Meulia T."/>
            <person name="Sideli G.M."/>
            <person name="Gradziel T.M."/>
            <person name="Fresnedo-Ramirez J."/>
        </authorList>
    </citation>
    <scope>NUCLEOTIDE SEQUENCE [LARGE SCALE GENOMIC DNA]</scope>
    <source>
        <strain evidence="3">Clone GOH B32 T37-40</strain>
    </source>
</reference>
<evidence type="ECO:0000256" key="1">
    <source>
        <dbReference type="SAM" id="MobiDB-lite"/>
    </source>
</evidence>
<feature type="region of interest" description="Disordered" evidence="1">
    <location>
        <begin position="235"/>
        <end position="269"/>
    </location>
</feature>
<dbReference type="AlphaFoldDB" id="A0AAD4ZB08"/>
<evidence type="ECO:0000313" key="3">
    <source>
        <dbReference type="EMBL" id="KAI5338483.1"/>
    </source>
</evidence>
<proteinExistence type="predicted"/>
<comment type="caution">
    <text evidence="3">The sequence shown here is derived from an EMBL/GenBank/DDBJ whole genome shotgun (WGS) entry which is preliminary data.</text>
</comment>
<organism evidence="3 4">
    <name type="scientific">Prunus dulcis</name>
    <name type="common">Almond</name>
    <name type="synonym">Amygdalus dulcis</name>
    <dbReference type="NCBI Taxonomy" id="3755"/>
    <lineage>
        <taxon>Eukaryota</taxon>
        <taxon>Viridiplantae</taxon>
        <taxon>Streptophyta</taxon>
        <taxon>Embryophyta</taxon>
        <taxon>Tracheophyta</taxon>
        <taxon>Spermatophyta</taxon>
        <taxon>Magnoliopsida</taxon>
        <taxon>eudicotyledons</taxon>
        <taxon>Gunneridae</taxon>
        <taxon>Pentapetalae</taxon>
        <taxon>rosids</taxon>
        <taxon>fabids</taxon>
        <taxon>Rosales</taxon>
        <taxon>Rosaceae</taxon>
        <taxon>Amygdaloideae</taxon>
        <taxon>Amygdaleae</taxon>
        <taxon>Prunus</taxon>
    </lineage>
</organism>
<keyword evidence="4" id="KW-1185">Reference proteome</keyword>